<evidence type="ECO:0000313" key="2">
    <source>
        <dbReference type="Proteomes" id="UP001634007"/>
    </source>
</evidence>
<feature type="non-terminal residue" evidence="1">
    <location>
        <position position="84"/>
    </location>
</feature>
<evidence type="ECO:0000313" key="1">
    <source>
        <dbReference type="EMBL" id="KAL3739495.1"/>
    </source>
</evidence>
<dbReference type="AlphaFoldDB" id="A0ABD3KI29"/>
<name>A0ABD3KI29_EUCGL</name>
<sequence length="84" mass="9438">RQGVKAVANLKRYHQTPACEALSKLPSSPPVATARSFCRLIGTLAYPPSSLPKPPTQQRWQHRFLHSSSSLAFRCRGGMWHRLL</sequence>
<reference evidence="1 2" key="1">
    <citation type="submission" date="2024-11" db="EMBL/GenBank/DDBJ databases">
        <title>Chromosome-level genome assembly of Eucalyptus globulus Labill. provides insights into its genome evolution.</title>
        <authorList>
            <person name="Li X."/>
        </authorList>
    </citation>
    <scope>NUCLEOTIDE SEQUENCE [LARGE SCALE GENOMIC DNA]</scope>
    <source>
        <strain evidence="1">CL2024</strain>
        <tissue evidence="1">Fresh tender leaves</tissue>
    </source>
</reference>
<accession>A0ABD3KI29</accession>
<comment type="caution">
    <text evidence="1">The sequence shown here is derived from an EMBL/GenBank/DDBJ whole genome shotgun (WGS) entry which is preliminary data.</text>
</comment>
<dbReference type="Proteomes" id="UP001634007">
    <property type="component" value="Unassembled WGS sequence"/>
</dbReference>
<organism evidence="1 2">
    <name type="scientific">Eucalyptus globulus</name>
    <name type="common">Tasmanian blue gum</name>
    <dbReference type="NCBI Taxonomy" id="34317"/>
    <lineage>
        <taxon>Eukaryota</taxon>
        <taxon>Viridiplantae</taxon>
        <taxon>Streptophyta</taxon>
        <taxon>Embryophyta</taxon>
        <taxon>Tracheophyta</taxon>
        <taxon>Spermatophyta</taxon>
        <taxon>Magnoliopsida</taxon>
        <taxon>eudicotyledons</taxon>
        <taxon>Gunneridae</taxon>
        <taxon>Pentapetalae</taxon>
        <taxon>rosids</taxon>
        <taxon>malvids</taxon>
        <taxon>Myrtales</taxon>
        <taxon>Myrtaceae</taxon>
        <taxon>Myrtoideae</taxon>
        <taxon>Eucalypteae</taxon>
        <taxon>Eucalyptus</taxon>
    </lineage>
</organism>
<feature type="non-terminal residue" evidence="1">
    <location>
        <position position="1"/>
    </location>
</feature>
<gene>
    <name evidence="1" type="ORF">ACJRO7_020846</name>
</gene>
<keyword evidence="2" id="KW-1185">Reference proteome</keyword>
<protein>
    <submittedName>
        <fullName evidence="1">Uncharacterized protein</fullName>
    </submittedName>
</protein>
<proteinExistence type="predicted"/>
<dbReference type="EMBL" id="JBJKBG010000005">
    <property type="protein sequence ID" value="KAL3739495.1"/>
    <property type="molecule type" value="Genomic_DNA"/>
</dbReference>